<dbReference type="Pfam" id="PF00528">
    <property type="entry name" value="BPD_transp_1"/>
    <property type="match status" value="1"/>
</dbReference>
<comment type="subcellular location">
    <subcellularLocation>
        <location evidence="1 7">Cell membrane</location>
        <topology evidence="1 7">Multi-pass membrane protein</topology>
    </subcellularLocation>
</comment>
<feature type="transmembrane region" description="Helical" evidence="7">
    <location>
        <begin position="70"/>
        <end position="90"/>
    </location>
</feature>
<comment type="similarity">
    <text evidence="7">Belongs to the binding-protein-dependent transport system permease family.</text>
</comment>
<dbReference type="PROSITE" id="PS50928">
    <property type="entry name" value="ABC_TM1"/>
    <property type="match status" value="1"/>
</dbReference>
<dbReference type="GO" id="GO:0005886">
    <property type="term" value="C:plasma membrane"/>
    <property type="evidence" value="ECO:0007669"/>
    <property type="project" value="UniProtKB-SubCell"/>
</dbReference>
<dbReference type="InterPro" id="IPR000515">
    <property type="entry name" value="MetI-like"/>
</dbReference>
<dbReference type="SUPFAM" id="SSF161098">
    <property type="entry name" value="MetI-like"/>
    <property type="match status" value="1"/>
</dbReference>
<dbReference type="AlphaFoldDB" id="A0AB73T9P0"/>
<dbReference type="GO" id="GO:0055085">
    <property type="term" value="P:transmembrane transport"/>
    <property type="evidence" value="ECO:0007669"/>
    <property type="project" value="InterPro"/>
</dbReference>
<dbReference type="EMBL" id="QGGY01000001">
    <property type="protein sequence ID" value="PWJ78977.1"/>
    <property type="molecule type" value="Genomic_DNA"/>
</dbReference>
<keyword evidence="6 7" id="KW-0472">Membrane</keyword>
<gene>
    <name evidence="9" type="ORF">C7383_101354</name>
</gene>
<evidence type="ECO:0000256" key="1">
    <source>
        <dbReference type="ARBA" id="ARBA00004651"/>
    </source>
</evidence>
<accession>A0AB73T9P0</accession>
<keyword evidence="2 7" id="KW-0813">Transport</keyword>
<evidence type="ECO:0000313" key="9">
    <source>
        <dbReference type="EMBL" id="PWJ78977.1"/>
    </source>
</evidence>
<evidence type="ECO:0000256" key="5">
    <source>
        <dbReference type="ARBA" id="ARBA00022989"/>
    </source>
</evidence>
<dbReference type="InterPro" id="IPR050809">
    <property type="entry name" value="UgpAE/MalFG_permease"/>
</dbReference>
<keyword evidence="5 7" id="KW-1133">Transmembrane helix</keyword>
<evidence type="ECO:0000313" key="10">
    <source>
        <dbReference type="Proteomes" id="UP000245412"/>
    </source>
</evidence>
<proteinExistence type="inferred from homology"/>
<evidence type="ECO:0000256" key="3">
    <source>
        <dbReference type="ARBA" id="ARBA00022475"/>
    </source>
</evidence>
<dbReference type="Gene3D" id="1.10.3720.10">
    <property type="entry name" value="MetI-like"/>
    <property type="match status" value="1"/>
</dbReference>
<feature type="domain" description="ABC transmembrane type-1" evidence="8">
    <location>
        <begin position="1"/>
        <end position="143"/>
    </location>
</feature>
<name>A0AB73T9P0_9FIRM</name>
<sequence length="154" mass="17085">MGSSFLGTSLLSREGTAWLAIVVCASWQAIAFNTIIYISGLQTIPEEVYEAAAIDGTTPWQKFWKISFPLIAPFFTINMVLCMKNFLMVFDQIVSMTNGGPNQSTESISILIYKAGLAGNQFGYQSANSVIYFIVIVAISVFQMKFLNKREVQL</sequence>
<keyword evidence="3" id="KW-1003">Cell membrane</keyword>
<organism evidence="9 10">
    <name type="scientific">Murimonas intestini</name>
    <dbReference type="NCBI Taxonomy" id="1337051"/>
    <lineage>
        <taxon>Bacteria</taxon>
        <taxon>Bacillati</taxon>
        <taxon>Bacillota</taxon>
        <taxon>Clostridia</taxon>
        <taxon>Lachnospirales</taxon>
        <taxon>Lachnospiraceae</taxon>
        <taxon>Murimonas</taxon>
    </lineage>
</organism>
<dbReference type="InterPro" id="IPR035906">
    <property type="entry name" value="MetI-like_sf"/>
</dbReference>
<feature type="transmembrane region" description="Helical" evidence="7">
    <location>
        <begin position="16"/>
        <end position="38"/>
    </location>
</feature>
<dbReference type="Proteomes" id="UP000245412">
    <property type="component" value="Unassembled WGS sequence"/>
</dbReference>
<feature type="transmembrane region" description="Helical" evidence="7">
    <location>
        <begin position="130"/>
        <end position="147"/>
    </location>
</feature>
<dbReference type="PANTHER" id="PTHR43227:SF11">
    <property type="entry name" value="BLL4140 PROTEIN"/>
    <property type="match status" value="1"/>
</dbReference>
<reference evidence="9 10" key="1">
    <citation type="submission" date="2018-05" db="EMBL/GenBank/DDBJ databases">
        <authorList>
            <person name="Goeker M."/>
            <person name="Huntemann M."/>
            <person name="Clum A."/>
            <person name="Pillay M."/>
            <person name="Palaniappan K."/>
            <person name="Varghese N."/>
            <person name="Mikhailova N."/>
            <person name="Stamatis D."/>
            <person name="Reddy T."/>
            <person name="Daum C."/>
            <person name="Shapiro N."/>
            <person name="Ivanova N."/>
            <person name="Kyrpides N."/>
            <person name="Woyke T."/>
        </authorList>
    </citation>
    <scope>NUCLEOTIDE SEQUENCE [LARGE SCALE GENOMIC DNA]</scope>
    <source>
        <strain evidence="9 10">DSM 26524</strain>
    </source>
</reference>
<keyword evidence="4 7" id="KW-0812">Transmembrane</keyword>
<evidence type="ECO:0000256" key="2">
    <source>
        <dbReference type="ARBA" id="ARBA00022448"/>
    </source>
</evidence>
<comment type="caution">
    <text evidence="9">The sequence shown here is derived from an EMBL/GenBank/DDBJ whole genome shotgun (WGS) entry which is preliminary data.</text>
</comment>
<keyword evidence="10" id="KW-1185">Reference proteome</keyword>
<dbReference type="PANTHER" id="PTHR43227">
    <property type="entry name" value="BLL4140 PROTEIN"/>
    <property type="match status" value="1"/>
</dbReference>
<evidence type="ECO:0000256" key="7">
    <source>
        <dbReference type="RuleBase" id="RU363032"/>
    </source>
</evidence>
<dbReference type="CDD" id="cd06261">
    <property type="entry name" value="TM_PBP2"/>
    <property type="match status" value="1"/>
</dbReference>
<protein>
    <submittedName>
        <fullName evidence="9">Binding-protein-dependent transport system inner membrane component</fullName>
    </submittedName>
</protein>
<evidence type="ECO:0000259" key="8">
    <source>
        <dbReference type="PROSITE" id="PS50928"/>
    </source>
</evidence>
<evidence type="ECO:0000256" key="6">
    <source>
        <dbReference type="ARBA" id="ARBA00023136"/>
    </source>
</evidence>
<evidence type="ECO:0000256" key="4">
    <source>
        <dbReference type="ARBA" id="ARBA00022692"/>
    </source>
</evidence>